<dbReference type="PROSITE" id="PS50011">
    <property type="entry name" value="PROTEIN_KINASE_DOM"/>
    <property type="match status" value="1"/>
</dbReference>
<dbReference type="InterPro" id="IPR011009">
    <property type="entry name" value="Kinase-like_dom_sf"/>
</dbReference>
<dbReference type="GO" id="GO:0004672">
    <property type="term" value="F:protein kinase activity"/>
    <property type="evidence" value="ECO:0007669"/>
    <property type="project" value="InterPro"/>
</dbReference>
<dbReference type="Proteomes" id="UP001153678">
    <property type="component" value="Unassembled WGS sequence"/>
</dbReference>
<dbReference type="PANTHER" id="PTHR45756">
    <property type="entry name" value="PALMITOYLTRANSFERASE"/>
    <property type="match status" value="1"/>
</dbReference>
<reference evidence="2" key="1">
    <citation type="submission" date="2022-08" db="EMBL/GenBank/DDBJ databases">
        <authorList>
            <person name="Kallberg Y."/>
            <person name="Tangrot J."/>
            <person name="Rosling A."/>
        </authorList>
    </citation>
    <scope>NUCLEOTIDE SEQUENCE</scope>
    <source>
        <strain evidence="2">Wild A</strain>
    </source>
</reference>
<dbReference type="Pfam" id="PF07714">
    <property type="entry name" value="PK_Tyr_Ser-Thr"/>
    <property type="match status" value="1"/>
</dbReference>
<keyword evidence="3" id="KW-1185">Reference proteome</keyword>
<feature type="domain" description="Protein kinase" evidence="1">
    <location>
        <begin position="1"/>
        <end position="123"/>
    </location>
</feature>
<accession>A0A9W4WT33</accession>
<dbReference type="PANTHER" id="PTHR45756:SF1">
    <property type="entry name" value="PROTEIN KINASE DOMAIN CONTAINING PROTEIN"/>
    <property type="match status" value="1"/>
</dbReference>
<dbReference type="AlphaFoldDB" id="A0A9W4WT33"/>
<dbReference type="GO" id="GO:0005524">
    <property type="term" value="F:ATP binding"/>
    <property type="evidence" value="ECO:0007669"/>
    <property type="project" value="InterPro"/>
</dbReference>
<evidence type="ECO:0000259" key="1">
    <source>
        <dbReference type="PROSITE" id="PS50011"/>
    </source>
</evidence>
<organism evidence="2 3">
    <name type="scientific">Funneliformis geosporum</name>
    <dbReference type="NCBI Taxonomy" id="1117311"/>
    <lineage>
        <taxon>Eukaryota</taxon>
        <taxon>Fungi</taxon>
        <taxon>Fungi incertae sedis</taxon>
        <taxon>Mucoromycota</taxon>
        <taxon>Glomeromycotina</taxon>
        <taxon>Glomeromycetes</taxon>
        <taxon>Glomerales</taxon>
        <taxon>Glomeraceae</taxon>
        <taxon>Funneliformis</taxon>
    </lineage>
</organism>
<dbReference type="InterPro" id="IPR000719">
    <property type="entry name" value="Prot_kinase_dom"/>
</dbReference>
<sequence length="150" mass="17909">MDADLRKYLQNHQQLTWKEKMHITGFAFWKHIIFTKDMILGTSESTKASDVYSLAMLMWEISFEKSPFNKYENDYDLAMKIVNGMRPEITSGVPLEYKNLMEQCWNADPSKRPDNYAIKHKIFEMNKLYYKSDEKKSIIKKFFKKINLSQ</sequence>
<protein>
    <submittedName>
        <fullName evidence="2">17232_t:CDS:1</fullName>
    </submittedName>
</protein>
<proteinExistence type="predicted"/>
<dbReference type="InterPro" id="IPR001245">
    <property type="entry name" value="Ser-Thr/Tyr_kinase_cat_dom"/>
</dbReference>
<dbReference type="InterPro" id="IPR053215">
    <property type="entry name" value="TKL_Ser/Thr_kinase"/>
</dbReference>
<evidence type="ECO:0000313" key="3">
    <source>
        <dbReference type="Proteomes" id="UP001153678"/>
    </source>
</evidence>
<dbReference type="OrthoDB" id="2384313at2759"/>
<comment type="caution">
    <text evidence="2">The sequence shown here is derived from an EMBL/GenBank/DDBJ whole genome shotgun (WGS) entry which is preliminary data.</text>
</comment>
<evidence type="ECO:0000313" key="2">
    <source>
        <dbReference type="EMBL" id="CAI2161646.1"/>
    </source>
</evidence>
<gene>
    <name evidence="2" type="ORF">FWILDA_LOCUS157</name>
</gene>
<dbReference type="SUPFAM" id="SSF56112">
    <property type="entry name" value="Protein kinase-like (PK-like)"/>
    <property type="match status" value="1"/>
</dbReference>
<name>A0A9W4WT33_9GLOM</name>
<dbReference type="Gene3D" id="1.10.510.10">
    <property type="entry name" value="Transferase(Phosphotransferase) domain 1"/>
    <property type="match status" value="1"/>
</dbReference>
<dbReference type="EMBL" id="CAMKVN010000009">
    <property type="protein sequence ID" value="CAI2161646.1"/>
    <property type="molecule type" value="Genomic_DNA"/>
</dbReference>